<organism evidence="7">
    <name type="scientific">uncultured Sulfurovum sp</name>
    <dbReference type="NCBI Taxonomy" id="269237"/>
    <lineage>
        <taxon>Bacteria</taxon>
        <taxon>Pseudomonadati</taxon>
        <taxon>Campylobacterota</taxon>
        <taxon>Epsilonproteobacteria</taxon>
        <taxon>Campylobacterales</taxon>
        <taxon>Sulfurovaceae</taxon>
        <taxon>Sulfurovum</taxon>
        <taxon>environmental samples</taxon>
    </lineage>
</organism>
<keyword evidence="4" id="KW-0472">Membrane</keyword>
<keyword evidence="4" id="KW-1133">Transmembrane helix</keyword>
<dbReference type="Pfam" id="PF04231">
    <property type="entry name" value="Endonuclease_1"/>
    <property type="match status" value="1"/>
</dbReference>
<feature type="domain" description="Ricin B lectin" evidence="6">
    <location>
        <begin position="382"/>
        <end position="445"/>
    </location>
</feature>
<dbReference type="PANTHER" id="PTHR33607:SF2">
    <property type="entry name" value="ENDONUCLEASE-1"/>
    <property type="match status" value="1"/>
</dbReference>
<sequence length="513" mass="60286">MPIIKIFFTLLLLSTSWCFSQPTYENYEPQKFFSPNDSDAFFSTQKEELLKKILLNGNTYYMQQDGDLFEEDVATIDEAVFGLKTEVFSFGKSKRLLATKVYPTHQKAFYSNCDYKIKEKKLIPIHKTCGFKYRKNKNRSERIEWEHIVPAWHFGHQLRCWQKGGRMTCRQTNTKFKQMEADMHNLVPAIGEINGDRSNFKYAMIEGEKRLYGKVDMEILFSEKEAEPTEAIYGDIARTYFYMRDRYGLRISKTQEKMFIAWNNLDPVSAWEKKRNKLIKELQGDDNKYVSDYQKIEQLGKITKDIATDFDEVQEELAQQYADILEKFSPVVGGLILLIMTLFTVYRRKREKTKMEKEKIEKGLKVDSTQSKHFMFISLLGDVAISHNDNDEVIIEKVDETNPKQLWTLSKANQKKAYFFIENVDSGKVIEIQDADSNDGAKIIVNKKRKRKNDHQEWKFESSNDKGYVFVLSKWSLNVLDVKYKKTKNGTKLQSFHKKVRGTENQEWEVKKV</sequence>
<name>A0A6S6SNH2_9BACT</name>
<dbReference type="GO" id="GO:0016787">
    <property type="term" value="F:hydrolase activity"/>
    <property type="evidence" value="ECO:0007669"/>
    <property type="project" value="UniProtKB-KW"/>
</dbReference>
<dbReference type="PANTHER" id="PTHR33607">
    <property type="entry name" value="ENDONUCLEASE-1"/>
    <property type="match status" value="1"/>
</dbReference>
<dbReference type="InterPro" id="IPR044925">
    <property type="entry name" value="His-Me_finger_sf"/>
</dbReference>
<reference evidence="7" key="1">
    <citation type="submission" date="2020-01" db="EMBL/GenBank/DDBJ databases">
        <authorList>
            <person name="Meier V. D."/>
            <person name="Meier V D."/>
        </authorList>
    </citation>
    <scope>NUCLEOTIDE SEQUENCE</scope>
    <source>
        <strain evidence="7">HLG_WM_MAG_04</strain>
    </source>
</reference>
<gene>
    <name evidence="7" type="ORF">HELGO_WM3791</name>
</gene>
<evidence type="ECO:0000259" key="6">
    <source>
        <dbReference type="Pfam" id="PF14200"/>
    </source>
</evidence>
<proteinExistence type="inferred from homology"/>
<dbReference type="InterPro" id="IPR000772">
    <property type="entry name" value="Ricin_B_lectin"/>
</dbReference>
<dbReference type="Pfam" id="PF14200">
    <property type="entry name" value="RicinB_lectin_2"/>
    <property type="match status" value="1"/>
</dbReference>
<feature type="transmembrane region" description="Helical" evidence="4">
    <location>
        <begin position="328"/>
        <end position="346"/>
    </location>
</feature>
<keyword evidence="2" id="KW-0540">Nuclease</keyword>
<dbReference type="InterPro" id="IPR035992">
    <property type="entry name" value="Ricin_B-like_lectins"/>
</dbReference>
<dbReference type="EMBL" id="CACVAX010000018">
    <property type="protein sequence ID" value="CAA6807772.1"/>
    <property type="molecule type" value="Genomic_DNA"/>
</dbReference>
<dbReference type="Gene3D" id="2.80.10.50">
    <property type="match status" value="1"/>
</dbReference>
<evidence type="ECO:0000256" key="5">
    <source>
        <dbReference type="SAM" id="SignalP"/>
    </source>
</evidence>
<dbReference type="PROSITE" id="PS50231">
    <property type="entry name" value="RICIN_B_LECTIN"/>
    <property type="match status" value="1"/>
</dbReference>
<dbReference type="InterPro" id="IPR007346">
    <property type="entry name" value="Endonuclease-I"/>
</dbReference>
<dbReference type="AlphaFoldDB" id="A0A6S6SNH2"/>
<evidence type="ECO:0000313" key="7">
    <source>
        <dbReference type="EMBL" id="CAA6807772.1"/>
    </source>
</evidence>
<dbReference type="CDD" id="cd00161">
    <property type="entry name" value="beta-trefoil_Ricin-like"/>
    <property type="match status" value="1"/>
</dbReference>
<keyword evidence="4" id="KW-0812">Transmembrane</keyword>
<keyword evidence="5" id="KW-0732">Signal</keyword>
<accession>A0A6S6SNH2</accession>
<keyword evidence="3" id="KW-0378">Hydrolase</keyword>
<protein>
    <recommendedName>
        <fullName evidence="6">Ricin B lectin domain-containing protein</fullName>
    </recommendedName>
</protein>
<feature type="signal peptide" evidence="5">
    <location>
        <begin position="1"/>
        <end position="20"/>
    </location>
</feature>
<feature type="chain" id="PRO_5028280912" description="Ricin B lectin domain-containing protein" evidence="5">
    <location>
        <begin position="21"/>
        <end position="513"/>
    </location>
</feature>
<evidence type="ECO:0000256" key="3">
    <source>
        <dbReference type="ARBA" id="ARBA00022801"/>
    </source>
</evidence>
<evidence type="ECO:0000256" key="4">
    <source>
        <dbReference type="SAM" id="Phobius"/>
    </source>
</evidence>
<dbReference type="SUPFAM" id="SSF50370">
    <property type="entry name" value="Ricin B-like lectins"/>
    <property type="match status" value="1"/>
</dbReference>
<evidence type="ECO:0000256" key="1">
    <source>
        <dbReference type="ARBA" id="ARBA00006429"/>
    </source>
</evidence>
<dbReference type="SUPFAM" id="SSF54060">
    <property type="entry name" value="His-Me finger endonucleases"/>
    <property type="match status" value="1"/>
</dbReference>
<comment type="similarity">
    <text evidence="1">Belongs to the EndA/NucM nuclease family.</text>
</comment>
<dbReference type="GO" id="GO:0004518">
    <property type="term" value="F:nuclease activity"/>
    <property type="evidence" value="ECO:0007669"/>
    <property type="project" value="UniProtKB-KW"/>
</dbReference>
<evidence type="ECO:0000256" key="2">
    <source>
        <dbReference type="ARBA" id="ARBA00022722"/>
    </source>
</evidence>